<dbReference type="InterPro" id="IPR000653">
    <property type="entry name" value="DegT/StrS_aminotransferase"/>
</dbReference>
<dbReference type="InterPro" id="IPR015424">
    <property type="entry name" value="PyrdxlP-dep_Trfase"/>
</dbReference>
<dbReference type="EMBL" id="LBUZ01000005">
    <property type="protein sequence ID" value="KKQ75747.1"/>
    <property type="molecule type" value="Genomic_DNA"/>
</dbReference>
<dbReference type="Gene3D" id="3.90.1150.10">
    <property type="entry name" value="Aspartate Aminotransferase, domain 1"/>
    <property type="match status" value="1"/>
</dbReference>
<comment type="similarity">
    <text evidence="1">Belongs to the DegT/DnrJ/EryC1 family.</text>
</comment>
<dbReference type="GO" id="GO:0030170">
    <property type="term" value="F:pyridoxal phosphate binding"/>
    <property type="evidence" value="ECO:0007669"/>
    <property type="project" value="TreeGrafter"/>
</dbReference>
<evidence type="ECO:0000313" key="2">
    <source>
        <dbReference type="EMBL" id="KKQ75747.1"/>
    </source>
</evidence>
<dbReference type="AlphaFoldDB" id="A0A0G0KA96"/>
<evidence type="ECO:0000256" key="1">
    <source>
        <dbReference type="RuleBase" id="RU004508"/>
    </source>
</evidence>
<sequence>MAKLAINGGRKVRTKKFPAYRPIGIEEVNAAKRVIQSGILSRFLGVWHDDFYGGPEVKALEKEWAKYYKVKHAITVNSATSALYTAVGAIGTNPGDEIIVSPYTMSASAVAPLIYGAIPIFADIEEDYFCLSPESVESKITKRTKAIIIVDIFGLPYDREKINRIAKKHKLIVIEDNAQGPGATYKDQYAGTLGDIGIFSLNYHKHIHSGEGGVIVTNNDKLADRARLIRNHAESVVEAKGHEDLVNMVGFNFRMTEVEAAIAREQLKKLAGLQKKRVANINYLSKRLSEIPCLEPAKTRPECTHAFYVHPIKFNEKVAGIHRKRFVEAVKAELAPIILRETEGVKIGAGYVKPIYLLPLFQKKIAFGNKGYPWKNSQYKDTVSYKKGTCPVVEKMHYDVLITHDMFHPFMTKKDLDDVVLSFKKVWDNRKELL</sequence>
<name>A0A0G0KA96_9BACT</name>
<proteinExistence type="inferred from homology"/>
<protein>
    <submittedName>
        <fullName evidence="2">Glutamine-scyllo-inositol transaminase</fullName>
    </submittedName>
</protein>
<dbReference type="InterPro" id="IPR015422">
    <property type="entry name" value="PyrdxlP-dep_Trfase_small"/>
</dbReference>
<dbReference type="PATRIC" id="fig|1618569.3.peg.165"/>
<reference evidence="2 3" key="1">
    <citation type="journal article" date="2015" name="Nature">
        <title>rRNA introns, odd ribosomes, and small enigmatic genomes across a large radiation of phyla.</title>
        <authorList>
            <person name="Brown C.T."/>
            <person name="Hug L.A."/>
            <person name="Thomas B.C."/>
            <person name="Sharon I."/>
            <person name="Castelle C.J."/>
            <person name="Singh A."/>
            <person name="Wilkins M.J."/>
            <person name="Williams K.H."/>
            <person name="Banfield J.F."/>
        </authorList>
    </citation>
    <scope>NUCLEOTIDE SEQUENCE [LARGE SCALE GENOMIC DNA]</scope>
</reference>
<accession>A0A0G0KA96</accession>
<dbReference type="Proteomes" id="UP000034181">
    <property type="component" value="Unassembled WGS sequence"/>
</dbReference>
<dbReference type="SUPFAM" id="SSF53383">
    <property type="entry name" value="PLP-dependent transferases"/>
    <property type="match status" value="1"/>
</dbReference>
<dbReference type="InterPro" id="IPR015421">
    <property type="entry name" value="PyrdxlP-dep_Trfase_major"/>
</dbReference>
<dbReference type="CDD" id="cd00616">
    <property type="entry name" value="AHBA_syn"/>
    <property type="match status" value="1"/>
</dbReference>
<dbReference type="PANTHER" id="PTHR30244:SF34">
    <property type="entry name" value="DTDP-4-AMINO-4,6-DIDEOXYGALACTOSE TRANSAMINASE"/>
    <property type="match status" value="1"/>
</dbReference>
<dbReference type="GO" id="GO:0008483">
    <property type="term" value="F:transaminase activity"/>
    <property type="evidence" value="ECO:0007669"/>
    <property type="project" value="TreeGrafter"/>
</dbReference>
<gene>
    <name evidence="2" type="ORF">US96_C0005G0020</name>
</gene>
<dbReference type="Pfam" id="PF01041">
    <property type="entry name" value="DegT_DnrJ_EryC1"/>
    <property type="match status" value="1"/>
</dbReference>
<comment type="caution">
    <text evidence="2">The sequence shown here is derived from an EMBL/GenBank/DDBJ whole genome shotgun (WGS) entry which is preliminary data.</text>
</comment>
<dbReference type="Gene3D" id="3.40.640.10">
    <property type="entry name" value="Type I PLP-dependent aspartate aminotransferase-like (Major domain)"/>
    <property type="match status" value="1"/>
</dbReference>
<organism evidence="2 3">
    <name type="scientific">Candidatus Woesebacteria bacterium GW2011_GWB1_38_5b</name>
    <dbReference type="NCBI Taxonomy" id="1618569"/>
    <lineage>
        <taxon>Bacteria</taxon>
        <taxon>Candidatus Woeseibacteriota</taxon>
    </lineage>
</organism>
<dbReference type="GO" id="GO:0000271">
    <property type="term" value="P:polysaccharide biosynthetic process"/>
    <property type="evidence" value="ECO:0007669"/>
    <property type="project" value="TreeGrafter"/>
</dbReference>
<dbReference type="PANTHER" id="PTHR30244">
    <property type="entry name" value="TRANSAMINASE"/>
    <property type="match status" value="1"/>
</dbReference>
<evidence type="ECO:0000313" key="3">
    <source>
        <dbReference type="Proteomes" id="UP000034181"/>
    </source>
</evidence>
<keyword evidence="1" id="KW-0663">Pyridoxal phosphate</keyword>